<evidence type="ECO:0000313" key="2">
    <source>
        <dbReference type="EMBL" id="PXX02492.1"/>
    </source>
</evidence>
<dbReference type="RefSeq" id="WP_220032525.1">
    <property type="nucleotide sequence ID" value="NZ_QJJU01000024.1"/>
</dbReference>
<keyword evidence="3" id="KW-1185">Reference proteome</keyword>
<dbReference type="Proteomes" id="UP000247781">
    <property type="component" value="Unassembled WGS sequence"/>
</dbReference>
<evidence type="ECO:0000313" key="3">
    <source>
        <dbReference type="Proteomes" id="UP000247781"/>
    </source>
</evidence>
<reference evidence="3" key="1">
    <citation type="submission" date="2018-05" db="EMBL/GenBank/DDBJ databases">
        <authorList>
            <person name="Deangelis K."/>
            <person name="Huntemann M."/>
            <person name="Clum A."/>
            <person name="Pillay M."/>
            <person name="Palaniappan K."/>
            <person name="Varghese N."/>
            <person name="Mikhailova N."/>
            <person name="Stamatis D."/>
            <person name="Reddy T."/>
            <person name="Daum C."/>
            <person name="Shapiro N."/>
            <person name="Ivanova N."/>
            <person name="Kyrpides N."/>
            <person name="Woyke T."/>
        </authorList>
    </citation>
    <scope>NUCLEOTIDE SEQUENCE [LARGE SCALE GENOMIC DNA]</scope>
    <source>
        <strain evidence="3">GAS496</strain>
    </source>
</reference>
<sequence>MHAERRALVEDLVGLETAQWKTPSLCAGWAIRDVVAHLAATAALSRIGFAREFVRARFSVERIVERQVALGREQGASASLAALRSTADSVASPPLPLITRVIEIVVHSEDIRRPLGMNHPYSTTCMADAVAYLYGDRSSGAKKRVKGLTLTATDVGFSFGDGPSVKGPAVALLLAASGRSAALDELYGPGAGLLIDRIHQA</sequence>
<protein>
    <submittedName>
        <fullName evidence="2">Uncharacterized protein (TIGR03083 family)</fullName>
    </submittedName>
</protein>
<dbReference type="AlphaFoldDB" id="A0A318H9M3"/>
<proteinExistence type="predicted"/>
<feature type="domain" description="Mycothiol-dependent maleylpyruvate isomerase metal-binding" evidence="1">
    <location>
        <begin position="2"/>
        <end position="91"/>
    </location>
</feature>
<accession>A0A318H9M3</accession>
<gene>
    <name evidence="2" type="ORF">C8E89_12438</name>
</gene>
<dbReference type="EMBL" id="QJJU01000024">
    <property type="protein sequence ID" value="PXX02492.1"/>
    <property type="molecule type" value="Genomic_DNA"/>
</dbReference>
<reference evidence="2 3" key="2">
    <citation type="submission" date="2018-06" db="EMBL/GenBank/DDBJ databases">
        <title>Sequencing of bacterial isolates from soil warming experiment in Harvard Forest, Massachusetts, USA.</title>
        <authorList>
            <person name="Deangelis K.PhD."/>
        </authorList>
    </citation>
    <scope>NUCLEOTIDE SEQUENCE [LARGE SCALE GENOMIC DNA]</scope>
    <source>
        <strain evidence="2 3">GAS496</strain>
    </source>
</reference>
<dbReference type="InterPro" id="IPR034660">
    <property type="entry name" value="DinB/YfiT-like"/>
</dbReference>
<name>A0A318H9M3_9MYCO</name>
<dbReference type="NCBIfam" id="TIGR03083">
    <property type="entry name" value="maleylpyruvate isomerase family mycothiol-dependent enzyme"/>
    <property type="match status" value="1"/>
</dbReference>
<evidence type="ECO:0000259" key="1">
    <source>
        <dbReference type="Pfam" id="PF11716"/>
    </source>
</evidence>
<dbReference type="Pfam" id="PF11716">
    <property type="entry name" value="MDMPI_N"/>
    <property type="match status" value="1"/>
</dbReference>
<organism evidence="2 3">
    <name type="scientific">Mycolicibacterium moriokaense</name>
    <dbReference type="NCBI Taxonomy" id="39691"/>
    <lineage>
        <taxon>Bacteria</taxon>
        <taxon>Bacillati</taxon>
        <taxon>Actinomycetota</taxon>
        <taxon>Actinomycetes</taxon>
        <taxon>Mycobacteriales</taxon>
        <taxon>Mycobacteriaceae</taxon>
        <taxon>Mycolicibacterium</taxon>
    </lineage>
</organism>
<dbReference type="GO" id="GO:0046872">
    <property type="term" value="F:metal ion binding"/>
    <property type="evidence" value="ECO:0007669"/>
    <property type="project" value="InterPro"/>
</dbReference>
<dbReference type="InterPro" id="IPR017517">
    <property type="entry name" value="Maleyloyr_isom"/>
</dbReference>
<comment type="caution">
    <text evidence="2">The sequence shown here is derived from an EMBL/GenBank/DDBJ whole genome shotgun (WGS) entry which is preliminary data.</text>
</comment>
<dbReference type="Gene3D" id="1.20.120.450">
    <property type="entry name" value="dinb family like domain"/>
    <property type="match status" value="1"/>
</dbReference>
<dbReference type="SUPFAM" id="SSF109854">
    <property type="entry name" value="DinB/YfiT-like putative metalloenzymes"/>
    <property type="match status" value="1"/>
</dbReference>
<dbReference type="InterPro" id="IPR024344">
    <property type="entry name" value="MDMPI_metal-binding"/>
</dbReference>